<accession>A0A1N6F2K0</accession>
<dbReference type="AlphaFoldDB" id="A0A1N6F2K0"/>
<organism evidence="5 6">
    <name type="scientific">Sulfurivirga caldicuralii</name>
    <dbReference type="NCBI Taxonomy" id="364032"/>
    <lineage>
        <taxon>Bacteria</taxon>
        <taxon>Pseudomonadati</taxon>
        <taxon>Pseudomonadota</taxon>
        <taxon>Gammaproteobacteria</taxon>
        <taxon>Thiotrichales</taxon>
        <taxon>Piscirickettsiaceae</taxon>
        <taxon>Sulfurivirga</taxon>
    </lineage>
</organism>
<dbReference type="RefSeq" id="WP_074201176.1">
    <property type="nucleotide sequence ID" value="NZ_FSRE01000002.1"/>
</dbReference>
<feature type="domain" description="Multidrug resistance protein MdtA-like barrel-sandwich hybrid" evidence="4">
    <location>
        <begin position="23"/>
        <end position="158"/>
    </location>
</feature>
<evidence type="ECO:0000256" key="3">
    <source>
        <dbReference type="SAM" id="SignalP"/>
    </source>
</evidence>
<feature type="signal peptide" evidence="3">
    <location>
        <begin position="1"/>
        <end position="19"/>
    </location>
</feature>
<evidence type="ECO:0000313" key="5">
    <source>
        <dbReference type="EMBL" id="SIN89484.1"/>
    </source>
</evidence>
<dbReference type="Proteomes" id="UP000198461">
    <property type="component" value="Unassembled WGS sequence"/>
</dbReference>
<dbReference type="STRING" id="364032.SAMN05443662_0887"/>
<comment type="similarity">
    <text evidence="1">Belongs to the membrane fusion protein (MFP) (TC 8.A.1) family.</text>
</comment>
<dbReference type="Gene3D" id="2.40.50.100">
    <property type="match status" value="1"/>
</dbReference>
<name>A0A1N6F2K0_9GAMM</name>
<dbReference type="PANTHER" id="PTHR30469">
    <property type="entry name" value="MULTIDRUG RESISTANCE PROTEIN MDTA"/>
    <property type="match status" value="1"/>
</dbReference>
<keyword evidence="2" id="KW-0175">Coiled coil</keyword>
<proteinExistence type="inferred from homology"/>
<evidence type="ECO:0000313" key="6">
    <source>
        <dbReference type="Proteomes" id="UP000198461"/>
    </source>
</evidence>
<evidence type="ECO:0000256" key="2">
    <source>
        <dbReference type="SAM" id="Coils"/>
    </source>
</evidence>
<reference evidence="5 6" key="1">
    <citation type="submission" date="2016-11" db="EMBL/GenBank/DDBJ databases">
        <authorList>
            <person name="Jaros S."/>
            <person name="Januszkiewicz K."/>
            <person name="Wedrychowicz H."/>
        </authorList>
    </citation>
    <scope>NUCLEOTIDE SEQUENCE [LARGE SCALE GENOMIC DNA]</scope>
    <source>
        <strain evidence="5 6">DSM 17737</strain>
    </source>
</reference>
<dbReference type="Pfam" id="PF25917">
    <property type="entry name" value="BSH_RND"/>
    <property type="match status" value="1"/>
</dbReference>
<feature type="coiled-coil region" evidence="2">
    <location>
        <begin position="62"/>
        <end position="120"/>
    </location>
</feature>
<dbReference type="SUPFAM" id="SSF111369">
    <property type="entry name" value="HlyD-like secretion proteins"/>
    <property type="match status" value="1"/>
</dbReference>
<sequence>MKRGLLGAALLLSAAMTLAAEPVKVGALVTGMIEAMPVKAGDVVKRGALLFRVDMAMWKARRAELAAQVALRKAQLEDAQRDLAEQQDLYDRTVLATRALQRSQTRVAIAKAQLQAAQAALQAHQAWKRYYEVRAPFKARVKAIQTPAGSTVYRENTPVMLLEPAS</sequence>
<dbReference type="GO" id="GO:0015562">
    <property type="term" value="F:efflux transmembrane transporter activity"/>
    <property type="evidence" value="ECO:0007669"/>
    <property type="project" value="TreeGrafter"/>
</dbReference>
<keyword evidence="6" id="KW-1185">Reference proteome</keyword>
<dbReference type="Gene3D" id="1.10.287.470">
    <property type="entry name" value="Helix hairpin bin"/>
    <property type="match status" value="1"/>
</dbReference>
<dbReference type="GO" id="GO:1990281">
    <property type="term" value="C:efflux pump complex"/>
    <property type="evidence" value="ECO:0007669"/>
    <property type="project" value="TreeGrafter"/>
</dbReference>
<protein>
    <submittedName>
        <fullName evidence="5">Biotin-lipoyl like</fullName>
    </submittedName>
</protein>
<dbReference type="InterPro" id="IPR058625">
    <property type="entry name" value="MdtA-like_BSH"/>
</dbReference>
<dbReference type="EMBL" id="FSRE01000002">
    <property type="protein sequence ID" value="SIN89484.1"/>
    <property type="molecule type" value="Genomic_DNA"/>
</dbReference>
<evidence type="ECO:0000259" key="4">
    <source>
        <dbReference type="Pfam" id="PF25917"/>
    </source>
</evidence>
<evidence type="ECO:0000256" key="1">
    <source>
        <dbReference type="ARBA" id="ARBA00009477"/>
    </source>
</evidence>
<feature type="chain" id="PRO_5012342306" evidence="3">
    <location>
        <begin position="20"/>
        <end position="166"/>
    </location>
</feature>
<keyword evidence="3" id="KW-0732">Signal</keyword>
<dbReference type="OrthoDB" id="5615505at2"/>
<gene>
    <name evidence="5" type="ORF">SAMN05443662_0887</name>
</gene>